<comment type="caution">
    <text evidence="2">The sequence shown here is derived from an EMBL/GenBank/DDBJ whole genome shotgun (WGS) entry which is preliminary data.</text>
</comment>
<organism evidence="2 3">
    <name type="scientific">Chara braunii</name>
    <name type="common">Braun's stonewort</name>
    <dbReference type="NCBI Taxonomy" id="69332"/>
    <lineage>
        <taxon>Eukaryota</taxon>
        <taxon>Viridiplantae</taxon>
        <taxon>Streptophyta</taxon>
        <taxon>Charophyceae</taxon>
        <taxon>Charales</taxon>
        <taxon>Characeae</taxon>
        <taxon>Chara</taxon>
    </lineage>
</organism>
<protein>
    <submittedName>
        <fullName evidence="2">Uncharacterized protein</fullName>
    </submittedName>
</protein>
<evidence type="ECO:0000313" key="2">
    <source>
        <dbReference type="EMBL" id="GBG68393.1"/>
    </source>
</evidence>
<proteinExistence type="predicted"/>
<evidence type="ECO:0000256" key="1">
    <source>
        <dbReference type="SAM" id="MobiDB-lite"/>
    </source>
</evidence>
<gene>
    <name evidence="2" type="ORF">CBR_g2936</name>
</gene>
<feature type="compositionally biased region" description="Acidic residues" evidence="1">
    <location>
        <begin position="418"/>
        <end position="428"/>
    </location>
</feature>
<feature type="compositionally biased region" description="Acidic residues" evidence="1">
    <location>
        <begin position="389"/>
        <end position="399"/>
    </location>
</feature>
<feature type="region of interest" description="Disordered" evidence="1">
    <location>
        <begin position="1"/>
        <end position="24"/>
    </location>
</feature>
<keyword evidence="3" id="KW-1185">Reference proteome</keyword>
<name>A0A388KEL3_CHABU</name>
<reference evidence="2 3" key="1">
    <citation type="journal article" date="2018" name="Cell">
        <title>The Chara Genome: Secondary Complexity and Implications for Plant Terrestrialization.</title>
        <authorList>
            <person name="Nishiyama T."/>
            <person name="Sakayama H."/>
            <person name="Vries J.D."/>
            <person name="Buschmann H."/>
            <person name="Saint-Marcoux D."/>
            <person name="Ullrich K.K."/>
            <person name="Haas F.B."/>
            <person name="Vanderstraeten L."/>
            <person name="Becker D."/>
            <person name="Lang D."/>
            <person name="Vosolsobe S."/>
            <person name="Rombauts S."/>
            <person name="Wilhelmsson P.K.I."/>
            <person name="Janitza P."/>
            <person name="Kern R."/>
            <person name="Heyl A."/>
            <person name="Rumpler F."/>
            <person name="Villalobos L.I.A.C."/>
            <person name="Clay J.M."/>
            <person name="Skokan R."/>
            <person name="Toyoda A."/>
            <person name="Suzuki Y."/>
            <person name="Kagoshima H."/>
            <person name="Schijlen E."/>
            <person name="Tajeshwar N."/>
            <person name="Catarino B."/>
            <person name="Hetherington A.J."/>
            <person name="Saltykova A."/>
            <person name="Bonnot C."/>
            <person name="Breuninger H."/>
            <person name="Symeonidi A."/>
            <person name="Radhakrishnan G.V."/>
            <person name="Van Nieuwerburgh F."/>
            <person name="Deforce D."/>
            <person name="Chang C."/>
            <person name="Karol K.G."/>
            <person name="Hedrich R."/>
            <person name="Ulvskov P."/>
            <person name="Glockner G."/>
            <person name="Delwiche C.F."/>
            <person name="Petrasek J."/>
            <person name="Van de Peer Y."/>
            <person name="Friml J."/>
            <person name="Beilby M."/>
            <person name="Dolan L."/>
            <person name="Kohara Y."/>
            <person name="Sugano S."/>
            <person name="Fujiyama A."/>
            <person name="Delaux P.-M."/>
            <person name="Quint M."/>
            <person name="TheiBen G."/>
            <person name="Hagemann M."/>
            <person name="Harholt J."/>
            <person name="Dunand C."/>
            <person name="Zachgo S."/>
            <person name="Langdale J."/>
            <person name="Maumus F."/>
            <person name="Straeten D.V.D."/>
            <person name="Gould S.B."/>
            <person name="Rensing S.A."/>
        </authorList>
    </citation>
    <scope>NUCLEOTIDE SEQUENCE [LARGE SCALE GENOMIC DNA]</scope>
    <source>
        <strain evidence="2 3">S276</strain>
    </source>
</reference>
<dbReference type="Gramene" id="GBG68393">
    <property type="protein sequence ID" value="GBG68393"/>
    <property type="gene ID" value="CBR_g2936"/>
</dbReference>
<sequence length="428" mass="47698">MTKMAHSRQVRSYEARNGNAGPRPQYKLGDILQVRKCARQGKLAPRFFGRFRVVELCPSGVNTVWLALEVSGSRSARPIIRHGVLPSSSSLFPFSSFVCIVPRPRRGRRLSRILLSLSTIVFDPASMAMSFSTEQVISERLMVPGGTFSAIRQVWHPRLSPDLLRFVAFFSTTAIHAAAEFLFRQSGVARVLAEVSAFLRLSPPCESHVSVIVVFTGNLTTLHPARHTAVLRQLRDWWWQAYAALSFCLLEVTFHWAAPTDRSAEDEIPDDEVELLLIQGGGMDTEGDFLGIVFEEVRDDHLSSITNEMLVFLTQVLDDLSLEILSHCDERPGTATLARTLEPHLLWSTCTELEGNGYDLPPRGAYLIVDVTDLSTWDPLIRRIPIGETSEETEEEEGSEGGGHLQSTEGETTPEKEESGDESDDPDY</sequence>
<accession>A0A388KEL3</accession>
<dbReference type="Proteomes" id="UP000265515">
    <property type="component" value="Unassembled WGS sequence"/>
</dbReference>
<dbReference type="EMBL" id="BFEA01000099">
    <property type="protein sequence ID" value="GBG68393.1"/>
    <property type="molecule type" value="Genomic_DNA"/>
</dbReference>
<evidence type="ECO:0000313" key="3">
    <source>
        <dbReference type="Proteomes" id="UP000265515"/>
    </source>
</evidence>
<feature type="region of interest" description="Disordered" evidence="1">
    <location>
        <begin position="385"/>
        <end position="428"/>
    </location>
</feature>
<dbReference type="AlphaFoldDB" id="A0A388KEL3"/>